<dbReference type="Gene3D" id="3.40.50.410">
    <property type="entry name" value="von Willebrand factor, type A domain"/>
    <property type="match status" value="1"/>
</dbReference>
<dbReference type="Pfam" id="PF01882">
    <property type="entry name" value="DUF58"/>
    <property type="match status" value="1"/>
</dbReference>
<dbReference type="InterPro" id="IPR036465">
    <property type="entry name" value="vWFA_dom_sf"/>
</dbReference>
<proteinExistence type="predicted"/>
<evidence type="ECO:0000313" key="2">
    <source>
        <dbReference type="EMBL" id="HGE98806.1"/>
    </source>
</evidence>
<dbReference type="PANTHER" id="PTHR33608">
    <property type="entry name" value="BLL2464 PROTEIN"/>
    <property type="match status" value="1"/>
</dbReference>
<dbReference type="EMBL" id="DTMQ01000011">
    <property type="protein sequence ID" value="HGE98806.1"/>
    <property type="molecule type" value="Genomic_DNA"/>
</dbReference>
<comment type="caution">
    <text evidence="2">The sequence shown here is derived from an EMBL/GenBank/DDBJ whole genome shotgun (WGS) entry which is preliminary data.</text>
</comment>
<dbReference type="InterPro" id="IPR002035">
    <property type="entry name" value="VWF_A"/>
</dbReference>
<protein>
    <submittedName>
        <fullName evidence="2">DUF58 domain-containing protein</fullName>
    </submittedName>
</protein>
<reference evidence="2" key="1">
    <citation type="journal article" date="2020" name="mSystems">
        <title>Genome- and Community-Level Interaction Insights into Carbon Utilization and Element Cycling Functions of Hydrothermarchaeota in Hydrothermal Sediment.</title>
        <authorList>
            <person name="Zhou Z."/>
            <person name="Liu Y."/>
            <person name="Xu W."/>
            <person name="Pan J."/>
            <person name="Luo Z.H."/>
            <person name="Li M."/>
        </authorList>
    </citation>
    <scope>NUCLEOTIDE SEQUENCE [LARGE SCALE GENOMIC DNA]</scope>
    <source>
        <strain evidence="2">SpSt-906</strain>
    </source>
</reference>
<gene>
    <name evidence="2" type="ORF">ENX07_01870</name>
</gene>
<feature type="domain" description="VWFA" evidence="1">
    <location>
        <begin position="85"/>
        <end position="248"/>
    </location>
</feature>
<dbReference type="InterPro" id="IPR002881">
    <property type="entry name" value="DUF58"/>
</dbReference>
<sequence length="300" mass="35406">MEKREGYKRFLLPEVIKKIKGLDLKARLVCEGFLTGLHRSPFKGFSVEFSEYRPYIPGDDLKRIDWKVYSRTDRFYVREYEAETNLRAYLLLDASGSMSYSSGNISKFEYASYLTATLAYLLLKQRDSVGLVTFGKRIRNFIPPHQSPSHLYPILKVLDKEKPEGETNLSETFFQLAQRIKRRGLIIILSDLFDNKEKVLQSIRLFRYKKHEVLVFQILDRQEKEFLFTEPAVFRDLETGKEITLDGRILRKDYQSLLANFIADFKRRASEAQVDYNLIFTDMSFDRALFAYLEKRSRLY</sequence>
<accession>A0A7C3UY03</accession>
<name>A0A7C3UY03_UNCW3</name>
<dbReference type="CDD" id="cd00198">
    <property type="entry name" value="vWFA"/>
    <property type="match status" value="1"/>
</dbReference>
<evidence type="ECO:0000259" key="1">
    <source>
        <dbReference type="SMART" id="SM00327"/>
    </source>
</evidence>
<dbReference type="SMART" id="SM00327">
    <property type="entry name" value="VWA"/>
    <property type="match status" value="1"/>
</dbReference>
<dbReference type="PANTHER" id="PTHR33608:SF7">
    <property type="entry name" value="DUF58 DOMAIN-CONTAINING PROTEIN"/>
    <property type="match status" value="1"/>
</dbReference>
<dbReference type="SUPFAM" id="SSF53300">
    <property type="entry name" value="vWA-like"/>
    <property type="match status" value="1"/>
</dbReference>
<organism evidence="2">
    <name type="scientific">candidate division WOR-3 bacterium</name>
    <dbReference type="NCBI Taxonomy" id="2052148"/>
    <lineage>
        <taxon>Bacteria</taxon>
        <taxon>Bacteria division WOR-3</taxon>
    </lineage>
</organism>
<dbReference type="AlphaFoldDB" id="A0A7C3UY03"/>